<dbReference type="InterPro" id="IPR007844">
    <property type="entry name" value="AsmA"/>
</dbReference>
<protein>
    <submittedName>
        <fullName evidence="3">AsmA protein</fullName>
    </submittedName>
</protein>
<reference evidence="3 4" key="1">
    <citation type="submission" date="2016-10" db="EMBL/GenBank/DDBJ databases">
        <authorList>
            <person name="de Groot N.N."/>
        </authorList>
    </citation>
    <scope>NUCLEOTIDE SEQUENCE [LARGE SCALE GENOMIC DNA]</scope>
    <source>
        <strain evidence="3 4">DSM 11443</strain>
    </source>
</reference>
<evidence type="ECO:0000259" key="2">
    <source>
        <dbReference type="Pfam" id="PF05170"/>
    </source>
</evidence>
<dbReference type="Pfam" id="PF05170">
    <property type="entry name" value="AsmA"/>
    <property type="match status" value="2"/>
</dbReference>
<dbReference type="InterPro" id="IPR052894">
    <property type="entry name" value="AsmA-related"/>
</dbReference>
<evidence type="ECO:0000313" key="3">
    <source>
        <dbReference type="EMBL" id="SFD99073.1"/>
    </source>
</evidence>
<organism evidence="3 4">
    <name type="scientific">Sulfitobacter brevis</name>
    <dbReference type="NCBI Taxonomy" id="74348"/>
    <lineage>
        <taxon>Bacteria</taxon>
        <taxon>Pseudomonadati</taxon>
        <taxon>Pseudomonadota</taxon>
        <taxon>Alphaproteobacteria</taxon>
        <taxon>Rhodobacterales</taxon>
        <taxon>Roseobacteraceae</taxon>
        <taxon>Sulfitobacter</taxon>
    </lineage>
</organism>
<dbReference type="GO" id="GO:0005886">
    <property type="term" value="C:plasma membrane"/>
    <property type="evidence" value="ECO:0007669"/>
    <property type="project" value="TreeGrafter"/>
</dbReference>
<proteinExistence type="predicted"/>
<feature type="transmembrane region" description="Helical" evidence="1">
    <location>
        <begin position="7"/>
        <end position="27"/>
    </location>
</feature>
<dbReference type="PANTHER" id="PTHR30441">
    <property type="entry name" value="DUF748 DOMAIN-CONTAINING PROTEIN"/>
    <property type="match status" value="1"/>
</dbReference>
<dbReference type="STRING" id="74348.SAMN04488523_104156"/>
<feature type="domain" description="AsmA" evidence="2">
    <location>
        <begin position="249"/>
        <end position="528"/>
    </location>
</feature>
<accession>A0A1I1X071</accession>
<keyword evidence="1" id="KW-1133">Transmembrane helix</keyword>
<dbReference type="GO" id="GO:0090313">
    <property type="term" value="P:regulation of protein targeting to membrane"/>
    <property type="evidence" value="ECO:0007669"/>
    <property type="project" value="TreeGrafter"/>
</dbReference>
<dbReference type="Proteomes" id="UP000198977">
    <property type="component" value="Unassembled WGS sequence"/>
</dbReference>
<keyword evidence="1" id="KW-0812">Transmembrane</keyword>
<feature type="domain" description="AsmA" evidence="2">
    <location>
        <begin position="5"/>
        <end position="196"/>
    </location>
</feature>
<gene>
    <name evidence="3" type="ORF">SAMN04488523_104156</name>
</gene>
<evidence type="ECO:0000313" key="4">
    <source>
        <dbReference type="Proteomes" id="UP000198977"/>
    </source>
</evidence>
<dbReference type="OrthoDB" id="5439561at2"/>
<dbReference type="EMBL" id="FOMW01000004">
    <property type="protein sequence ID" value="SFD99073.1"/>
    <property type="molecule type" value="Genomic_DNA"/>
</dbReference>
<dbReference type="RefSeq" id="WP_093923086.1">
    <property type="nucleotide sequence ID" value="NZ_FOMW01000004.1"/>
</dbReference>
<keyword evidence="1" id="KW-0472">Membrane</keyword>
<dbReference type="AlphaFoldDB" id="A0A1I1X071"/>
<keyword evidence="4" id="KW-1185">Reference proteome</keyword>
<dbReference type="PANTHER" id="PTHR30441:SF4">
    <property type="entry name" value="PROTEIN ASMA"/>
    <property type="match status" value="1"/>
</dbReference>
<name>A0A1I1X071_9RHOB</name>
<evidence type="ECO:0000256" key="1">
    <source>
        <dbReference type="SAM" id="Phobius"/>
    </source>
</evidence>
<sequence length="649" mass="68333">MKWILRIFGVLVLIVVVAGVSLVMLPADRIARIAGDQLRKITGRDVTISGDVSMTLWPELGISAGKLEVGNASWAKDGAMLTTSNAAIGVDAMALLRGEIKITNIEAQSPTIRLEQRRDGRASWQFSDATGEAVIETETTPARAARPVTIQKLKITDATLIYDAEGADLVSYEGVDLSLDWPEAGGAAQVIASMRPARDVVTLDAKVENFASFLQGGVQQLRARLTATGGGVTLTGRGSLKGEAAGDLWFKTSDTANFLAQLGFDGVDLPEKLGQRTDIRTQLTLTTDRQLALRELVADLGGNTLRGAADIGLDGTPQVNAQLNAGALDLSAFGAAPEGTVESAPAAPAPAPAGWSTAAIDLSALAAFNGAIALSADSIDLGSLQLGPTRALLSNDRSRLVFELRDVAAYGGKLLGEVVLNNRKGLSVGGSLSALGVEMKPLLTDMADLTRFTGKGDAEISFLAAGASMDAIMRSLKGDGGITVGRGSIEGIDLDNLLGSYDVKGGTTVFDEMGATFEILGGVLRNDDLLMLLPNFNASGRGEVNLGAQTLDYTVTPKALRVNAGRGLAVPVRIYGPWADPQIKPDLKAAVDLNFNAEAQRAADQIKQKLDEKLQDELGVTRQDGQSVEDALKEGLENKLKRELFKIFE</sequence>